<keyword evidence="1" id="KW-0808">Transferase</keyword>
<name>A0ABV8KT74_9ACTN</name>
<evidence type="ECO:0000313" key="1">
    <source>
        <dbReference type="EMBL" id="MFC4109102.1"/>
    </source>
</evidence>
<dbReference type="GO" id="GO:0032259">
    <property type="term" value="P:methylation"/>
    <property type="evidence" value="ECO:0007669"/>
    <property type="project" value="UniProtKB-KW"/>
</dbReference>
<dbReference type="Proteomes" id="UP001595868">
    <property type="component" value="Unassembled WGS sequence"/>
</dbReference>
<evidence type="ECO:0000313" key="2">
    <source>
        <dbReference type="Proteomes" id="UP001595868"/>
    </source>
</evidence>
<protein>
    <submittedName>
        <fullName evidence="1">Class I SAM-dependent methyltransferase</fullName>
    </submittedName>
</protein>
<dbReference type="InterPro" id="IPR029063">
    <property type="entry name" value="SAM-dependent_MTases_sf"/>
</dbReference>
<organism evidence="1 2">
    <name type="scientific">Micromonospora zhanjiangensis</name>
    <dbReference type="NCBI Taxonomy" id="1522057"/>
    <lineage>
        <taxon>Bacteria</taxon>
        <taxon>Bacillati</taxon>
        <taxon>Actinomycetota</taxon>
        <taxon>Actinomycetes</taxon>
        <taxon>Micromonosporales</taxon>
        <taxon>Micromonosporaceae</taxon>
        <taxon>Micromonospora</taxon>
    </lineage>
</organism>
<gene>
    <name evidence="1" type="ORF">ACFOX0_24625</name>
</gene>
<sequence length="239" mass="27104">MNLRALRFLLVDEVNSWGARRRARRARWLRQAFPDLAEMSVVDLGGRLDDWRRAPVRPRHVHVITLEPAPAEVPDWAEVEQADVCELPAHIAVRRYDLVFSDSVIEHLGGHERRLRFAENVHALARAHWIQTPYRYFPIEPHWAAPGLQFLPLPARIAVARHWPPAALSQPDRADPAGAVRWTELLGLTQMRDYFPRSAIRVERLAGLPKSLIAVRGGVPAPRPAGAPVPARRPATSHW</sequence>
<dbReference type="RefSeq" id="WP_377550123.1">
    <property type="nucleotide sequence ID" value="NZ_JBHSBN010000021.1"/>
</dbReference>
<keyword evidence="2" id="KW-1185">Reference proteome</keyword>
<reference evidence="2" key="1">
    <citation type="journal article" date="2019" name="Int. J. Syst. Evol. Microbiol.">
        <title>The Global Catalogue of Microorganisms (GCM) 10K type strain sequencing project: providing services to taxonomists for standard genome sequencing and annotation.</title>
        <authorList>
            <consortium name="The Broad Institute Genomics Platform"/>
            <consortium name="The Broad Institute Genome Sequencing Center for Infectious Disease"/>
            <person name="Wu L."/>
            <person name="Ma J."/>
        </authorList>
    </citation>
    <scope>NUCLEOTIDE SEQUENCE [LARGE SCALE GENOMIC DNA]</scope>
    <source>
        <strain evidence="2">2902at01</strain>
    </source>
</reference>
<comment type="caution">
    <text evidence="1">The sequence shown here is derived from an EMBL/GenBank/DDBJ whole genome shotgun (WGS) entry which is preliminary data.</text>
</comment>
<dbReference type="SUPFAM" id="SSF53335">
    <property type="entry name" value="S-adenosyl-L-methionine-dependent methyltransferases"/>
    <property type="match status" value="1"/>
</dbReference>
<dbReference type="GO" id="GO:0008168">
    <property type="term" value="F:methyltransferase activity"/>
    <property type="evidence" value="ECO:0007669"/>
    <property type="project" value="UniProtKB-KW"/>
</dbReference>
<keyword evidence="1" id="KW-0489">Methyltransferase</keyword>
<dbReference type="EMBL" id="JBHSBN010000021">
    <property type="protein sequence ID" value="MFC4109102.1"/>
    <property type="molecule type" value="Genomic_DNA"/>
</dbReference>
<proteinExistence type="predicted"/>
<accession>A0ABV8KT74</accession>